<name>Q235W3_TETTS</name>
<dbReference type="OrthoDB" id="72788at2759"/>
<dbReference type="HOGENOM" id="CLU_012153_0_0_1"/>
<dbReference type="Proteomes" id="UP000009168">
    <property type="component" value="Unassembled WGS sequence"/>
</dbReference>
<dbReference type="STRING" id="312017.Q235W3"/>
<proteinExistence type="inferred from homology"/>
<dbReference type="InterPro" id="IPR001155">
    <property type="entry name" value="OxRdtase_FMN_N"/>
</dbReference>
<dbReference type="PANTHER" id="PTHR22893:SF91">
    <property type="entry name" value="NADPH DEHYDROGENASE 2-RELATED"/>
    <property type="match status" value="1"/>
</dbReference>
<dbReference type="KEGG" id="tet:TTHERM_00094280"/>
<keyword evidence="3" id="KW-0560">Oxidoreductase</keyword>
<gene>
    <name evidence="5" type="ORF">TTHERM_00094280</name>
</gene>
<dbReference type="SUPFAM" id="SSF51395">
    <property type="entry name" value="FMN-linked oxidoreductases"/>
    <property type="match status" value="1"/>
</dbReference>
<keyword evidence="6" id="KW-1185">Reference proteome</keyword>
<dbReference type="AlphaFoldDB" id="Q235W3"/>
<accession>Q235W3</accession>
<comment type="similarity">
    <text evidence="2">Belongs to the NADH:flavin oxidoreductase/NADH oxidase family.</text>
</comment>
<dbReference type="RefSeq" id="XP_001012882.2">
    <property type="nucleotide sequence ID" value="XM_001012882.2"/>
</dbReference>
<evidence type="ECO:0000259" key="4">
    <source>
        <dbReference type="Pfam" id="PF00724"/>
    </source>
</evidence>
<evidence type="ECO:0000313" key="6">
    <source>
        <dbReference type="Proteomes" id="UP000009168"/>
    </source>
</evidence>
<dbReference type="GO" id="GO:0005829">
    <property type="term" value="C:cytosol"/>
    <property type="evidence" value="ECO:0007669"/>
    <property type="project" value="UniProtKB-ARBA"/>
</dbReference>
<sequence length="398" mass="44732">MMGCSSSQQDVSIQQNKKSSINPYFESSSLGSIKTKNRIIMAGMSRLRADPKTNIPNDLMAEYYSQRASFGAIITESSAISSNSNAFPGSGNIYTLEQVEGWKKVVDKVHQNGGKIIIQLFHCGRVALPSFIGGELPIAPSPIGLTTPHFFTKQSYPVPKEMNKQDILNVIEQFKNAAINAKKANFDGIQLHAGNGYLIDQFLRDGTNKRTDDYGGSIPNRARFLLEVIDSISQVFGYDKIGVRLTPTGRYNEMYDSNPLELVQYLLKQFEKRNLGFVELKRHDKTNRKNIQQSAADDGLVDPELQMPNFFDSIRGLYKGCIILNDGITYEEGLKLLQQNKGDFISFGRYAVSNPDLPQRFQNNWELSDADQNTFYRGGDKGYVDYLTYEQSQSKNKS</sequence>
<reference evidence="6" key="1">
    <citation type="journal article" date="2006" name="PLoS Biol.">
        <title>Macronuclear genome sequence of the ciliate Tetrahymena thermophila, a model eukaryote.</title>
        <authorList>
            <person name="Eisen J.A."/>
            <person name="Coyne R.S."/>
            <person name="Wu M."/>
            <person name="Wu D."/>
            <person name="Thiagarajan M."/>
            <person name="Wortman J.R."/>
            <person name="Badger J.H."/>
            <person name="Ren Q."/>
            <person name="Amedeo P."/>
            <person name="Jones K.M."/>
            <person name="Tallon L.J."/>
            <person name="Delcher A.L."/>
            <person name="Salzberg S.L."/>
            <person name="Silva J.C."/>
            <person name="Haas B.J."/>
            <person name="Majoros W.H."/>
            <person name="Farzad M."/>
            <person name="Carlton J.M."/>
            <person name="Smith R.K. Jr."/>
            <person name="Garg J."/>
            <person name="Pearlman R.E."/>
            <person name="Karrer K.M."/>
            <person name="Sun L."/>
            <person name="Manning G."/>
            <person name="Elde N.C."/>
            <person name="Turkewitz A.P."/>
            <person name="Asai D.J."/>
            <person name="Wilkes D.E."/>
            <person name="Wang Y."/>
            <person name="Cai H."/>
            <person name="Collins K."/>
            <person name="Stewart B.A."/>
            <person name="Lee S.R."/>
            <person name="Wilamowska K."/>
            <person name="Weinberg Z."/>
            <person name="Ruzzo W.L."/>
            <person name="Wloga D."/>
            <person name="Gaertig J."/>
            <person name="Frankel J."/>
            <person name="Tsao C.-C."/>
            <person name="Gorovsky M.A."/>
            <person name="Keeling P.J."/>
            <person name="Waller R.F."/>
            <person name="Patron N.J."/>
            <person name="Cherry J.M."/>
            <person name="Stover N.A."/>
            <person name="Krieger C.J."/>
            <person name="del Toro C."/>
            <person name="Ryder H.F."/>
            <person name="Williamson S.C."/>
            <person name="Barbeau R.A."/>
            <person name="Hamilton E.P."/>
            <person name="Orias E."/>
        </authorList>
    </citation>
    <scope>NUCLEOTIDE SEQUENCE [LARGE SCALE GENOMIC DNA]</scope>
    <source>
        <strain evidence="6">SB210</strain>
    </source>
</reference>
<dbReference type="GO" id="GO:0010181">
    <property type="term" value="F:FMN binding"/>
    <property type="evidence" value="ECO:0007669"/>
    <property type="project" value="InterPro"/>
</dbReference>
<evidence type="ECO:0000256" key="3">
    <source>
        <dbReference type="ARBA" id="ARBA00023002"/>
    </source>
</evidence>
<comment type="cofactor">
    <cofactor evidence="1">
        <name>FMN</name>
        <dbReference type="ChEBI" id="CHEBI:58210"/>
    </cofactor>
</comment>
<protein>
    <submittedName>
        <fullName evidence="5">FAD/FMN-binding family oxidoreductase</fullName>
    </submittedName>
</protein>
<organism evidence="5 6">
    <name type="scientific">Tetrahymena thermophila (strain SB210)</name>
    <dbReference type="NCBI Taxonomy" id="312017"/>
    <lineage>
        <taxon>Eukaryota</taxon>
        <taxon>Sar</taxon>
        <taxon>Alveolata</taxon>
        <taxon>Ciliophora</taxon>
        <taxon>Intramacronucleata</taxon>
        <taxon>Oligohymenophorea</taxon>
        <taxon>Hymenostomatida</taxon>
        <taxon>Tetrahymenina</taxon>
        <taxon>Tetrahymenidae</taxon>
        <taxon>Tetrahymena</taxon>
    </lineage>
</organism>
<evidence type="ECO:0000256" key="1">
    <source>
        <dbReference type="ARBA" id="ARBA00001917"/>
    </source>
</evidence>
<dbReference type="Gene3D" id="3.20.20.70">
    <property type="entry name" value="Aldolase class I"/>
    <property type="match status" value="1"/>
</dbReference>
<dbReference type="InterPro" id="IPR045247">
    <property type="entry name" value="Oye-like"/>
</dbReference>
<dbReference type="FunFam" id="3.20.20.70:FF:000059">
    <property type="entry name" value="N-ethylmaleimide reductase, FMN-linked"/>
    <property type="match status" value="1"/>
</dbReference>
<dbReference type="InterPro" id="IPR013785">
    <property type="entry name" value="Aldolase_TIM"/>
</dbReference>
<evidence type="ECO:0000313" key="5">
    <source>
        <dbReference type="EMBL" id="EAR92637.2"/>
    </source>
</evidence>
<dbReference type="GeneID" id="7844484"/>
<dbReference type="PANTHER" id="PTHR22893">
    <property type="entry name" value="NADH OXIDOREDUCTASE-RELATED"/>
    <property type="match status" value="1"/>
</dbReference>
<feature type="domain" description="NADH:flavin oxidoreductase/NADH oxidase N-terminal" evidence="4">
    <location>
        <begin position="25"/>
        <end position="366"/>
    </location>
</feature>
<dbReference type="GO" id="GO:0016628">
    <property type="term" value="F:oxidoreductase activity, acting on the CH-CH group of donors, NAD or NADP as acceptor"/>
    <property type="evidence" value="ECO:0007669"/>
    <property type="project" value="UniProtKB-ARBA"/>
</dbReference>
<dbReference type="eggNOG" id="KOG0134">
    <property type="taxonomic scope" value="Eukaryota"/>
</dbReference>
<dbReference type="CDD" id="cd02933">
    <property type="entry name" value="OYE_like_FMN"/>
    <property type="match status" value="1"/>
</dbReference>
<dbReference type="Pfam" id="PF00724">
    <property type="entry name" value="Oxidored_FMN"/>
    <property type="match status" value="1"/>
</dbReference>
<dbReference type="InParanoid" id="Q235W3"/>
<evidence type="ECO:0000256" key="2">
    <source>
        <dbReference type="ARBA" id="ARBA00005979"/>
    </source>
</evidence>
<dbReference type="EMBL" id="GG662749">
    <property type="protein sequence ID" value="EAR92637.2"/>
    <property type="molecule type" value="Genomic_DNA"/>
</dbReference>